<dbReference type="OrthoDB" id="2991331at2"/>
<dbReference type="Proteomes" id="UP000030401">
    <property type="component" value="Unassembled WGS sequence"/>
</dbReference>
<evidence type="ECO:0000313" key="3">
    <source>
        <dbReference type="Proteomes" id="UP000030401"/>
    </source>
</evidence>
<evidence type="ECO:0000256" key="1">
    <source>
        <dbReference type="SAM" id="Coils"/>
    </source>
</evidence>
<keyword evidence="3" id="KW-1185">Reference proteome</keyword>
<proteinExistence type="predicted"/>
<reference evidence="2 3" key="1">
    <citation type="submission" date="2013-08" db="EMBL/GenBank/DDBJ databases">
        <authorList>
            <person name="Huang J."/>
            <person name="Wang G."/>
        </authorList>
    </citation>
    <scope>NUCLEOTIDE SEQUENCE [LARGE SCALE GENOMIC DNA]</scope>
    <source>
        <strain evidence="2 3">JSM 072002</strain>
    </source>
</reference>
<dbReference type="Pfam" id="PF10737">
    <property type="entry name" value="GerPC"/>
    <property type="match status" value="1"/>
</dbReference>
<feature type="coiled-coil region" evidence="1">
    <location>
        <begin position="11"/>
        <end position="45"/>
    </location>
</feature>
<accession>A0A0A5G9D7</accession>
<organism evidence="2 3">
    <name type="scientific">Pontibacillus litoralis JSM 072002</name>
    <dbReference type="NCBI Taxonomy" id="1385512"/>
    <lineage>
        <taxon>Bacteria</taxon>
        <taxon>Bacillati</taxon>
        <taxon>Bacillota</taxon>
        <taxon>Bacilli</taxon>
        <taxon>Bacillales</taxon>
        <taxon>Bacillaceae</taxon>
        <taxon>Pontibacillus</taxon>
    </lineage>
</organism>
<dbReference type="STRING" id="1385512.N784_14405"/>
<dbReference type="AlphaFoldDB" id="A0A0A5G9D7"/>
<dbReference type="InterPro" id="IPR019673">
    <property type="entry name" value="Spore_germination_GerPC"/>
</dbReference>
<dbReference type="EMBL" id="AVPG01000005">
    <property type="protein sequence ID" value="KGX87793.1"/>
    <property type="molecule type" value="Genomic_DNA"/>
</dbReference>
<name>A0A0A5G9D7_9BACI</name>
<gene>
    <name evidence="2" type="ORF">N784_14405</name>
</gene>
<protein>
    <submittedName>
        <fullName evidence="2">Spore germination protein GerPC</fullName>
    </submittedName>
</protein>
<keyword evidence="1" id="KW-0175">Coiled coil</keyword>
<evidence type="ECO:0000313" key="2">
    <source>
        <dbReference type="EMBL" id="KGX87793.1"/>
    </source>
</evidence>
<sequence length="198" mass="23000">MNQHQAWNDYIQHLNNRVEQQAEKIKSLETRLEKLEAEMEVTQQPTSNIEKIEYKFDQLKIETLEGTLNIGFTPGNGIGIEDVSIPQQQSSPTKSNTAQSVKDNIVKELSDYLTNEGPKHLQSIARQYNKEIDATYEQFILQDIQKQLGNRVTHYMEQLSRQNDVAEEKHYRNIVEQIKQEINQSLHQFMQNKGDGNV</sequence>
<dbReference type="RefSeq" id="WP_036833202.1">
    <property type="nucleotide sequence ID" value="NZ_AVPG01000005.1"/>
</dbReference>
<dbReference type="eggNOG" id="ENOG50335K6">
    <property type="taxonomic scope" value="Bacteria"/>
</dbReference>
<comment type="caution">
    <text evidence="2">The sequence shown here is derived from an EMBL/GenBank/DDBJ whole genome shotgun (WGS) entry which is preliminary data.</text>
</comment>